<protein>
    <recommendedName>
        <fullName evidence="3">Anti-sigma factor NepR domain-containing protein</fullName>
    </recommendedName>
</protein>
<name>A0A212A9M7_9RHOB</name>
<dbReference type="RefSeq" id="WP_088215881.1">
    <property type="nucleotide sequence ID" value="NZ_NIPW01000025.1"/>
</dbReference>
<dbReference type="EMBL" id="NIPW01000025">
    <property type="protein sequence ID" value="OWJ76804.1"/>
    <property type="molecule type" value="Genomic_DNA"/>
</dbReference>
<reference evidence="1 2" key="1">
    <citation type="submission" date="2016-12" db="EMBL/GenBank/DDBJ databases">
        <title>Comparison of Traditional DNA-DNA Hybridization with In Silico Genomic Analysis.</title>
        <authorList>
            <person name="Nicholson A.C."/>
            <person name="Humrighouse B.W."/>
            <person name="Graziano J."/>
            <person name="Lasker B."/>
            <person name="Whitney A.M."/>
            <person name="Mcquiston J.R."/>
        </authorList>
    </citation>
    <scope>NUCLEOTIDE SEQUENCE [LARGE SCALE GENOMIC DNA]</scope>
    <source>
        <strain evidence="1 2">H2240</strain>
    </source>
</reference>
<proteinExistence type="predicted"/>
<accession>A0A212A9M7</accession>
<dbReference type="Proteomes" id="UP000196878">
    <property type="component" value="Unassembled WGS sequence"/>
</dbReference>
<evidence type="ECO:0000313" key="2">
    <source>
        <dbReference type="Proteomes" id="UP000196878"/>
    </source>
</evidence>
<keyword evidence="2" id="KW-1185">Reference proteome</keyword>
<sequence>MVEKPLDDAAARTEEELARLLSDISAELRLHDVPERLRMLALELDAALARRREGVAPARTTPETDATDR</sequence>
<gene>
    <name evidence="1" type="ORF">CDV49_13110</name>
</gene>
<evidence type="ECO:0000313" key="1">
    <source>
        <dbReference type="EMBL" id="OWJ76804.1"/>
    </source>
</evidence>
<dbReference type="AlphaFoldDB" id="A0A212A9M7"/>
<evidence type="ECO:0008006" key="3">
    <source>
        <dbReference type="Google" id="ProtNLM"/>
    </source>
</evidence>
<organism evidence="1 2">
    <name type="scientific">Haematobacter genomosp. 1</name>
    <dbReference type="NCBI Taxonomy" id="366618"/>
    <lineage>
        <taxon>Bacteria</taxon>
        <taxon>Pseudomonadati</taxon>
        <taxon>Pseudomonadota</taxon>
        <taxon>Alphaproteobacteria</taxon>
        <taxon>Rhodobacterales</taxon>
        <taxon>Paracoccaceae</taxon>
        <taxon>Haematobacter</taxon>
    </lineage>
</organism>
<comment type="caution">
    <text evidence="1">The sequence shown here is derived from an EMBL/GenBank/DDBJ whole genome shotgun (WGS) entry which is preliminary data.</text>
</comment>